<accession>A0A8H3J2M4</accession>
<dbReference type="Gene3D" id="1.20.1740.10">
    <property type="entry name" value="Amino acid/polyamine transporter I"/>
    <property type="match status" value="1"/>
</dbReference>
<evidence type="ECO:0000256" key="3">
    <source>
        <dbReference type="ARBA" id="ARBA00022692"/>
    </source>
</evidence>
<gene>
    <name evidence="8" type="ORF">IMSHALPRED_001562</name>
</gene>
<dbReference type="PANTHER" id="PTHR45649">
    <property type="entry name" value="AMINO-ACID PERMEASE BAT1"/>
    <property type="match status" value="1"/>
</dbReference>
<keyword evidence="2" id="KW-0813">Transport</keyword>
<dbReference type="Proteomes" id="UP000664534">
    <property type="component" value="Unassembled WGS sequence"/>
</dbReference>
<feature type="region of interest" description="Disordered" evidence="6">
    <location>
        <begin position="1"/>
        <end position="31"/>
    </location>
</feature>
<feature type="transmembrane region" description="Helical" evidence="7">
    <location>
        <begin position="96"/>
        <end position="117"/>
    </location>
</feature>
<dbReference type="OrthoDB" id="3257095at2759"/>
<dbReference type="EMBL" id="CAJPDT010000121">
    <property type="protein sequence ID" value="CAF9939591.1"/>
    <property type="molecule type" value="Genomic_DNA"/>
</dbReference>
<evidence type="ECO:0000313" key="9">
    <source>
        <dbReference type="Proteomes" id="UP000664534"/>
    </source>
</evidence>
<evidence type="ECO:0000256" key="1">
    <source>
        <dbReference type="ARBA" id="ARBA00004141"/>
    </source>
</evidence>
<dbReference type="GO" id="GO:0022857">
    <property type="term" value="F:transmembrane transporter activity"/>
    <property type="evidence" value="ECO:0007669"/>
    <property type="project" value="UniProtKB-ARBA"/>
</dbReference>
<evidence type="ECO:0000313" key="8">
    <source>
        <dbReference type="EMBL" id="CAF9939591.1"/>
    </source>
</evidence>
<feature type="non-terminal residue" evidence="8">
    <location>
        <position position="118"/>
    </location>
</feature>
<keyword evidence="5 7" id="KW-0472">Membrane</keyword>
<evidence type="ECO:0000256" key="5">
    <source>
        <dbReference type="ARBA" id="ARBA00023136"/>
    </source>
</evidence>
<name>A0A8H3J2M4_9LECA</name>
<reference evidence="8" key="1">
    <citation type="submission" date="2021-03" db="EMBL/GenBank/DDBJ databases">
        <authorList>
            <person name="Tagirdzhanova G."/>
        </authorList>
    </citation>
    <scope>NUCLEOTIDE SEQUENCE</scope>
</reference>
<evidence type="ECO:0000256" key="2">
    <source>
        <dbReference type="ARBA" id="ARBA00022448"/>
    </source>
</evidence>
<comment type="subcellular location">
    <subcellularLocation>
        <location evidence="1">Membrane</location>
        <topology evidence="1">Multi-pass membrane protein</topology>
    </subcellularLocation>
</comment>
<keyword evidence="3 7" id="KW-0812">Transmembrane</keyword>
<sequence>MAAEKNAPSDTKIDFGASTQESSPEAEPSSRLVEAFENTIGDTANDVSDMRRLGKVQEFRVRQASTSGGQYHWVSEFAPPESQKVASYAAGWMSTLGWLASVASSVFIVATLIEILID</sequence>
<dbReference type="PANTHER" id="PTHR45649:SF4">
    <property type="entry name" value="TRANSPORTER, PUTATIVE (EUROFUNG)-RELATED"/>
    <property type="match status" value="1"/>
</dbReference>
<evidence type="ECO:0000256" key="6">
    <source>
        <dbReference type="SAM" id="MobiDB-lite"/>
    </source>
</evidence>
<dbReference type="GO" id="GO:0016020">
    <property type="term" value="C:membrane"/>
    <property type="evidence" value="ECO:0007669"/>
    <property type="project" value="UniProtKB-SubCell"/>
</dbReference>
<evidence type="ECO:0000256" key="7">
    <source>
        <dbReference type="SAM" id="Phobius"/>
    </source>
</evidence>
<comment type="caution">
    <text evidence="8">The sequence shown here is derived from an EMBL/GenBank/DDBJ whole genome shotgun (WGS) entry which is preliminary data.</text>
</comment>
<keyword evidence="4 7" id="KW-1133">Transmembrane helix</keyword>
<evidence type="ECO:0000256" key="4">
    <source>
        <dbReference type="ARBA" id="ARBA00022989"/>
    </source>
</evidence>
<dbReference type="AlphaFoldDB" id="A0A8H3J2M4"/>
<keyword evidence="9" id="KW-1185">Reference proteome</keyword>
<protein>
    <submittedName>
        <fullName evidence="8">Uncharacterized protein</fullName>
    </submittedName>
</protein>
<proteinExistence type="predicted"/>
<organism evidence="8 9">
    <name type="scientific">Imshaugia aleurites</name>
    <dbReference type="NCBI Taxonomy" id="172621"/>
    <lineage>
        <taxon>Eukaryota</taxon>
        <taxon>Fungi</taxon>
        <taxon>Dikarya</taxon>
        <taxon>Ascomycota</taxon>
        <taxon>Pezizomycotina</taxon>
        <taxon>Lecanoromycetes</taxon>
        <taxon>OSLEUM clade</taxon>
        <taxon>Lecanoromycetidae</taxon>
        <taxon>Lecanorales</taxon>
        <taxon>Lecanorineae</taxon>
        <taxon>Parmeliaceae</taxon>
        <taxon>Imshaugia</taxon>
    </lineage>
</organism>